<reference evidence="2 3" key="1">
    <citation type="submission" date="2018-02" db="EMBL/GenBank/DDBJ databases">
        <title>Jeotgalibacillus proteolyticum sp. nov. a protease producing bacterium isolated from ocean sediments of Laizhou Bay.</title>
        <authorList>
            <person name="Li Y."/>
        </authorList>
    </citation>
    <scope>NUCLEOTIDE SEQUENCE [LARGE SCALE GENOMIC DNA]</scope>
    <source>
        <strain evidence="2 3">22-7</strain>
    </source>
</reference>
<dbReference type="GO" id="GO:0003677">
    <property type="term" value="F:DNA binding"/>
    <property type="evidence" value="ECO:0007669"/>
    <property type="project" value="InterPro"/>
</dbReference>
<dbReference type="SUPFAM" id="SSF47413">
    <property type="entry name" value="lambda repressor-like DNA-binding domains"/>
    <property type="match status" value="1"/>
</dbReference>
<dbReference type="AlphaFoldDB" id="A0A2S5GC27"/>
<feature type="domain" description="HTH cro/C1-type" evidence="1">
    <location>
        <begin position="1"/>
        <end position="53"/>
    </location>
</feature>
<dbReference type="EMBL" id="PREZ01000004">
    <property type="protein sequence ID" value="PPA70508.1"/>
    <property type="molecule type" value="Genomic_DNA"/>
</dbReference>
<evidence type="ECO:0000313" key="2">
    <source>
        <dbReference type="EMBL" id="PPA70508.1"/>
    </source>
</evidence>
<comment type="caution">
    <text evidence="2">The sequence shown here is derived from an EMBL/GenBank/DDBJ whole genome shotgun (WGS) entry which is preliminary data.</text>
</comment>
<dbReference type="SMART" id="SM00530">
    <property type="entry name" value="HTH_XRE"/>
    <property type="match status" value="1"/>
</dbReference>
<dbReference type="PROSITE" id="PS50943">
    <property type="entry name" value="HTH_CROC1"/>
    <property type="match status" value="1"/>
</dbReference>
<dbReference type="CDD" id="cd00093">
    <property type="entry name" value="HTH_XRE"/>
    <property type="match status" value="1"/>
</dbReference>
<sequence length="141" mass="16577">MRKEKKLSMRKLADRSGVSHAYISQLESGKRDAPKPELIRKLSNGLGVDYHELMLWAGYITEPDQNKEGNQKIVSVTFELNLDGIEEENSISKEELKRRFFDLHYILNNQQFTDIYYKDRLLTNEEKVKIETMLEVILNKQ</sequence>
<evidence type="ECO:0000313" key="3">
    <source>
        <dbReference type="Proteomes" id="UP000239047"/>
    </source>
</evidence>
<gene>
    <name evidence="2" type="ORF">C4B60_11395</name>
</gene>
<protein>
    <submittedName>
        <fullName evidence="2">XRE family transcriptional regulator</fullName>
    </submittedName>
</protein>
<keyword evidence="3" id="KW-1185">Reference proteome</keyword>
<dbReference type="InterPro" id="IPR010982">
    <property type="entry name" value="Lambda_DNA-bd_dom_sf"/>
</dbReference>
<dbReference type="Gene3D" id="1.10.260.40">
    <property type="entry name" value="lambda repressor-like DNA-binding domains"/>
    <property type="match status" value="1"/>
</dbReference>
<proteinExistence type="predicted"/>
<dbReference type="Pfam" id="PF01381">
    <property type="entry name" value="HTH_3"/>
    <property type="match status" value="1"/>
</dbReference>
<accession>A0A2S5GC27</accession>
<organism evidence="2 3">
    <name type="scientific">Jeotgalibacillus proteolyticus</name>
    <dbReference type="NCBI Taxonomy" id="2082395"/>
    <lineage>
        <taxon>Bacteria</taxon>
        <taxon>Bacillati</taxon>
        <taxon>Bacillota</taxon>
        <taxon>Bacilli</taxon>
        <taxon>Bacillales</taxon>
        <taxon>Caryophanaceae</taxon>
        <taxon>Jeotgalibacillus</taxon>
    </lineage>
</organism>
<dbReference type="OrthoDB" id="1863321at2"/>
<evidence type="ECO:0000259" key="1">
    <source>
        <dbReference type="PROSITE" id="PS50943"/>
    </source>
</evidence>
<name>A0A2S5GC27_9BACL</name>
<dbReference type="Proteomes" id="UP000239047">
    <property type="component" value="Unassembled WGS sequence"/>
</dbReference>
<dbReference type="InterPro" id="IPR001387">
    <property type="entry name" value="Cro/C1-type_HTH"/>
</dbReference>